<organism evidence="1 2">
    <name type="scientific">Bacillus swezeyi</name>
    <dbReference type="NCBI Taxonomy" id="1925020"/>
    <lineage>
        <taxon>Bacteria</taxon>
        <taxon>Bacillati</taxon>
        <taxon>Bacillota</taxon>
        <taxon>Bacilli</taxon>
        <taxon>Bacillales</taxon>
        <taxon>Bacillaceae</taxon>
        <taxon>Bacillus</taxon>
    </lineage>
</organism>
<protein>
    <submittedName>
        <fullName evidence="1">Uncharacterized protein</fullName>
    </submittedName>
</protein>
<name>A0A5M8RZF8_9BACI</name>
<gene>
    <name evidence="1" type="ORF">DX927_10480</name>
</gene>
<sequence>MKNPDIDENETYRIGRKAQSITAPHHLPDVWKQIALLKLSQALQMGGVFYFKLTDVHHEISQFITEYEKAAGQEETNTVHLIGCWKKCWIKLKRKLSTGFVMEYFVEEIMKKTLNI</sequence>
<proteinExistence type="predicted"/>
<reference evidence="1 2" key="1">
    <citation type="submission" date="2018-08" db="EMBL/GenBank/DDBJ databases">
        <title>Bacillus phenotypic plasticity.</title>
        <authorList>
            <person name="Hurtado E."/>
        </authorList>
    </citation>
    <scope>NUCLEOTIDE SEQUENCE [LARGE SCALE GENOMIC DNA]</scope>
    <source>
        <strain evidence="1 2">427</strain>
    </source>
</reference>
<evidence type="ECO:0000313" key="2">
    <source>
        <dbReference type="Proteomes" id="UP000324326"/>
    </source>
</evidence>
<dbReference type="Proteomes" id="UP000324326">
    <property type="component" value="Unassembled WGS sequence"/>
</dbReference>
<dbReference type="RefSeq" id="WP_148957083.1">
    <property type="nucleotide sequence ID" value="NZ_QSND01000002.1"/>
</dbReference>
<comment type="caution">
    <text evidence="1">The sequence shown here is derived from an EMBL/GenBank/DDBJ whole genome shotgun (WGS) entry which is preliminary data.</text>
</comment>
<dbReference type="AlphaFoldDB" id="A0A5M8RZF8"/>
<dbReference type="EMBL" id="QSND01000002">
    <property type="protein sequence ID" value="KAA6451222.1"/>
    <property type="molecule type" value="Genomic_DNA"/>
</dbReference>
<accession>A0A5M8RZF8</accession>
<evidence type="ECO:0000313" key="1">
    <source>
        <dbReference type="EMBL" id="KAA6451222.1"/>
    </source>
</evidence>